<name>A0A8J5KP59_ZINOF</name>
<keyword evidence="3" id="KW-0687">Ribonucleoprotein</keyword>
<protein>
    <recommendedName>
        <fullName evidence="6">40S ribosomal protein S17</fullName>
    </recommendedName>
</protein>
<dbReference type="EMBL" id="JACMSC010000016">
    <property type="protein sequence ID" value="KAG6483903.1"/>
    <property type="molecule type" value="Genomic_DNA"/>
</dbReference>
<dbReference type="Gene3D" id="1.10.60.20">
    <property type="entry name" value="Ribosomal protein S17e-like"/>
    <property type="match status" value="1"/>
</dbReference>
<dbReference type="GO" id="GO:0005840">
    <property type="term" value="C:ribosome"/>
    <property type="evidence" value="ECO:0007669"/>
    <property type="project" value="UniProtKB-KW"/>
</dbReference>
<dbReference type="PROSITE" id="PS00712">
    <property type="entry name" value="RIBOSOMAL_S17E"/>
    <property type="match status" value="1"/>
</dbReference>
<dbReference type="GO" id="GO:1990904">
    <property type="term" value="C:ribonucleoprotein complex"/>
    <property type="evidence" value="ECO:0007669"/>
    <property type="project" value="UniProtKB-KW"/>
</dbReference>
<dbReference type="PANTHER" id="PTHR10732:SF0">
    <property type="entry name" value="40S RIBOSOMAL PROTEIN S17"/>
    <property type="match status" value="1"/>
</dbReference>
<keyword evidence="5" id="KW-1185">Reference proteome</keyword>
<dbReference type="GO" id="GO:0005829">
    <property type="term" value="C:cytosol"/>
    <property type="evidence" value="ECO:0007669"/>
    <property type="project" value="UniProtKB-ARBA"/>
</dbReference>
<dbReference type="SUPFAM" id="SSF116820">
    <property type="entry name" value="Rps17e-like"/>
    <property type="match status" value="1"/>
</dbReference>
<dbReference type="Pfam" id="PF00833">
    <property type="entry name" value="Ribosomal_S17e"/>
    <property type="match status" value="1"/>
</dbReference>
<dbReference type="GO" id="GO:0003729">
    <property type="term" value="F:mRNA binding"/>
    <property type="evidence" value="ECO:0007669"/>
    <property type="project" value="UniProtKB-ARBA"/>
</dbReference>
<evidence type="ECO:0000313" key="4">
    <source>
        <dbReference type="EMBL" id="KAG6483903.1"/>
    </source>
</evidence>
<dbReference type="GO" id="GO:0003735">
    <property type="term" value="F:structural constituent of ribosome"/>
    <property type="evidence" value="ECO:0007669"/>
    <property type="project" value="InterPro"/>
</dbReference>
<evidence type="ECO:0000256" key="2">
    <source>
        <dbReference type="ARBA" id="ARBA00022980"/>
    </source>
</evidence>
<dbReference type="InterPro" id="IPR018273">
    <property type="entry name" value="Ribosomal_eS17_CS"/>
</dbReference>
<dbReference type="InterPro" id="IPR036401">
    <property type="entry name" value="Ribosomal_eS17_sf"/>
</dbReference>
<dbReference type="AlphaFoldDB" id="A0A8J5KP59"/>
<keyword evidence="2" id="KW-0689">Ribosomal protein</keyword>
<dbReference type="GO" id="GO:0006412">
    <property type="term" value="P:translation"/>
    <property type="evidence" value="ECO:0007669"/>
    <property type="project" value="InterPro"/>
</dbReference>
<gene>
    <name evidence="4" type="ORF">ZIOFF_060689</name>
</gene>
<dbReference type="HAMAP" id="MF_00511">
    <property type="entry name" value="Ribosomal_eS17"/>
    <property type="match status" value="1"/>
</dbReference>
<evidence type="ECO:0000256" key="3">
    <source>
        <dbReference type="ARBA" id="ARBA00023274"/>
    </source>
</evidence>
<dbReference type="Proteomes" id="UP000734854">
    <property type="component" value="Unassembled WGS sequence"/>
</dbReference>
<dbReference type="FunFam" id="1.10.60.20:FF:000001">
    <property type="entry name" value="40S ribosomal protein S17"/>
    <property type="match status" value="1"/>
</dbReference>
<evidence type="ECO:0008006" key="6">
    <source>
        <dbReference type="Google" id="ProtNLM"/>
    </source>
</evidence>
<dbReference type="InterPro" id="IPR001210">
    <property type="entry name" value="Ribosomal_eS17"/>
</dbReference>
<comment type="caution">
    <text evidence="4">The sequence shown here is derived from an EMBL/GenBank/DDBJ whole genome shotgun (WGS) entry which is preliminary data.</text>
</comment>
<proteinExistence type="inferred from homology"/>
<evidence type="ECO:0000313" key="5">
    <source>
        <dbReference type="Proteomes" id="UP000734854"/>
    </source>
</evidence>
<evidence type="ECO:0000256" key="1">
    <source>
        <dbReference type="ARBA" id="ARBA00010444"/>
    </source>
</evidence>
<comment type="similarity">
    <text evidence="1">Belongs to the eukaryotic ribosomal protein eS17 family.</text>
</comment>
<dbReference type="PANTHER" id="PTHR10732">
    <property type="entry name" value="40S RIBOSOMAL PROTEIN S17"/>
    <property type="match status" value="1"/>
</dbReference>
<organism evidence="4 5">
    <name type="scientific">Zingiber officinale</name>
    <name type="common">Ginger</name>
    <name type="synonym">Amomum zingiber</name>
    <dbReference type="NCBI Taxonomy" id="94328"/>
    <lineage>
        <taxon>Eukaryota</taxon>
        <taxon>Viridiplantae</taxon>
        <taxon>Streptophyta</taxon>
        <taxon>Embryophyta</taxon>
        <taxon>Tracheophyta</taxon>
        <taxon>Spermatophyta</taxon>
        <taxon>Magnoliopsida</taxon>
        <taxon>Liliopsida</taxon>
        <taxon>Zingiberales</taxon>
        <taxon>Zingiberaceae</taxon>
        <taxon>Zingiber</taxon>
    </lineage>
</organism>
<reference evidence="4 5" key="1">
    <citation type="submission" date="2020-08" db="EMBL/GenBank/DDBJ databases">
        <title>Plant Genome Project.</title>
        <authorList>
            <person name="Zhang R.-G."/>
        </authorList>
    </citation>
    <scope>NUCLEOTIDE SEQUENCE [LARGE SCALE GENOMIC DNA]</scope>
    <source>
        <tissue evidence="4">Rhizome</tissue>
    </source>
</reference>
<accession>A0A8J5KP59</accession>
<sequence>MGRVRTKTVKKSSRQVIERYYSRMTLDFHTNKKILEEVAIIPSKRLRNKIAGFSTHLMRRIQRGPVRGISLKLQEEERERRMDFVPDESAIKVDQIVVDKETIDMLASLGMADLPGVEKQADAPAAQAYPTRPGGNDPTHVFWLYCYWHKLLLAKPETEAKPVDLFIRFLTPEAKAPFQPTSRGPKQASTATKS</sequence>